<dbReference type="Proteomes" id="UP001466893">
    <property type="component" value="Chromosome"/>
</dbReference>
<proteinExistence type="predicted"/>
<dbReference type="RefSeq" id="WP_342323134.1">
    <property type="nucleotide sequence ID" value="NZ_CP151800.1"/>
</dbReference>
<name>A0ABZ3B5B5_9ENTR</name>
<reference evidence="1 2" key="1">
    <citation type="submission" date="2024-04" db="EMBL/GenBank/DDBJ databases">
        <title>Kosakonia calanthae sp. nov., a halophilic bacterium isolated from leaves of Calanthe tiplacata.</title>
        <authorList>
            <person name="Wu P."/>
        </authorList>
    </citation>
    <scope>NUCLEOTIDE SEQUENCE [LARGE SCALE GENOMIC DNA]</scope>
    <source>
        <strain evidence="1 2">BYX6</strain>
    </source>
</reference>
<keyword evidence="2" id="KW-1185">Reference proteome</keyword>
<sequence length="174" mass="20489">MENQSEGIKRKLTLGETLLARSVFGDEIFYDSVRIHCDSYLPLGLQNEQYVMTPNGELYYRRSLYRRDFSIEPPPTQHLFIHEMTHVWQHQKGMWVCTRGLVSWATVYKYKIDKFRLSDYPMEQQASIIADHFYLKTFGEKAFFRLADRELIGVIDKNTLSKFEPLIRSAGLPL</sequence>
<organism evidence="1 2">
    <name type="scientific">Kosakonia calanthes</name>
    <dbReference type="NCBI Taxonomy" id="3139408"/>
    <lineage>
        <taxon>Bacteria</taxon>
        <taxon>Pseudomonadati</taxon>
        <taxon>Pseudomonadota</taxon>
        <taxon>Gammaproteobacteria</taxon>
        <taxon>Enterobacterales</taxon>
        <taxon>Enterobacteriaceae</taxon>
        <taxon>Kosakonia</taxon>
    </lineage>
</organism>
<gene>
    <name evidence="1" type="ORF">AAEY27_01125</name>
</gene>
<accession>A0ABZ3B5B5</accession>
<evidence type="ECO:0000313" key="2">
    <source>
        <dbReference type="Proteomes" id="UP001466893"/>
    </source>
</evidence>
<evidence type="ECO:0000313" key="1">
    <source>
        <dbReference type="EMBL" id="WZV98531.1"/>
    </source>
</evidence>
<dbReference type="EMBL" id="CP151800">
    <property type="protein sequence ID" value="WZV98531.1"/>
    <property type="molecule type" value="Genomic_DNA"/>
</dbReference>
<protein>
    <submittedName>
        <fullName evidence="1">Type IV secretion protein Rhs</fullName>
    </submittedName>
</protein>